<feature type="domain" description="RING-type" evidence="7">
    <location>
        <begin position="142"/>
        <end position="193"/>
    </location>
</feature>
<dbReference type="Pfam" id="PF04434">
    <property type="entry name" value="SWIM"/>
    <property type="match status" value="1"/>
</dbReference>
<dbReference type="InterPro" id="IPR013083">
    <property type="entry name" value="Znf_RING/FYVE/PHD"/>
</dbReference>
<dbReference type="InterPro" id="IPR000433">
    <property type="entry name" value="Znf_ZZ"/>
</dbReference>
<evidence type="ECO:0000256" key="5">
    <source>
        <dbReference type="SAM" id="MobiDB-lite"/>
    </source>
</evidence>
<evidence type="ECO:0000259" key="6">
    <source>
        <dbReference type="PROSITE" id="PS50016"/>
    </source>
</evidence>
<dbReference type="GO" id="GO:0061630">
    <property type="term" value="F:ubiquitin protein ligase activity"/>
    <property type="evidence" value="ECO:0007669"/>
    <property type="project" value="InterPro"/>
</dbReference>
<dbReference type="Gene3D" id="3.30.60.90">
    <property type="match status" value="1"/>
</dbReference>
<evidence type="ECO:0000313" key="10">
    <source>
        <dbReference type="EnsemblMetazoa" id="Aqu2.1.42172_001"/>
    </source>
</evidence>
<feature type="domain" description="PHD-type" evidence="6">
    <location>
        <begin position="139"/>
        <end position="195"/>
    </location>
</feature>
<dbReference type="KEGG" id="aqu:100640780"/>
<sequence length="629" mass="70546">MLDRGCMMSRGVSLRRMCSYIVSQRIEEALSATVYIVHQAGPTGFVLKQGESKYKVFLGSLHTCTCSVYRKEKELCIHILWLLLKKFRIPKNHSVIFQLGLVEREIQEILNGYLTFQDPKTHDRVSESGSCDRRPISLGDVCPICQNDLLGRPQKLSYCKYGCGKSVHLKCVKLWAEHQKSQGERAIICPLCREKFSTFEELRKELYTKGNWSAKEPLHYGITCSQCGICPIPGKCYKCMSCRSYYLCNSCFTSNHHSVHNFHFQLKPGEVWRTATRGTTDITDDNPSPRALPQSLINDLQMRELSASDYDLLLSLDSNNADDVQAMTASSQLPQIPPPSAPRHLPNQFRTEPLDHDHPLLISEASCQICCGQFQRGEWIRKLPCKHQFHRGCIDTWLNEEGHVTCPVDGKNLYNSTEEAVHHHHQRKRCSHTKLISGTRRTGHIYSRQASGTQSPPMELGILGHSLTTSNGDQNRPCENIPNAHRTLTAIRKGSAIQQLRSAAHHGRSNTAYFDLHVTPIFGSQNSIDSPHGSSPPLLQTGPVPFSGRTGRRSLDASTEGRRTTRKQHHGLIGIPTFTKPSSSVTKRNNSSKLPKIAQNRVDVNSVLRVSSISTSLPPIFSGHNNICN</sequence>
<dbReference type="InterPro" id="IPR039903">
    <property type="entry name" value="Zswim2"/>
</dbReference>
<dbReference type="Pfam" id="PF00569">
    <property type="entry name" value="ZZ"/>
    <property type="match status" value="1"/>
</dbReference>
<dbReference type="CDD" id="cd16494">
    <property type="entry name" value="RING-CH-C4HC3_ZSWM2"/>
    <property type="match status" value="1"/>
</dbReference>
<dbReference type="EnsemblMetazoa" id="XM_020001965.1">
    <property type="protein sequence ID" value="XP_019857524.1"/>
    <property type="gene ID" value="LOC100640780"/>
</dbReference>
<dbReference type="Proteomes" id="UP000007879">
    <property type="component" value="Unassembled WGS sequence"/>
</dbReference>
<dbReference type="GO" id="GO:0008270">
    <property type="term" value="F:zinc ion binding"/>
    <property type="evidence" value="ECO:0007669"/>
    <property type="project" value="UniProtKB-KW"/>
</dbReference>
<evidence type="ECO:0008006" key="12">
    <source>
        <dbReference type="Google" id="ProtNLM"/>
    </source>
</evidence>
<reference evidence="10" key="2">
    <citation type="submission" date="2017-05" db="UniProtKB">
        <authorList>
            <consortium name="EnsemblMetazoa"/>
        </authorList>
    </citation>
    <scope>IDENTIFICATION</scope>
</reference>
<dbReference type="InParanoid" id="A0A1X7VQ13"/>
<evidence type="ECO:0000313" key="11">
    <source>
        <dbReference type="Proteomes" id="UP000007879"/>
    </source>
</evidence>
<dbReference type="PROSITE" id="PS01357">
    <property type="entry name" value="ZF_ZZ_1"/>
    <property type="match status" value="1"/>
</dbReference>
<accession>A0A1X7VQ13</accession>
<dbReference type="InterPro" id="IPR007527">
    <property type="entry name" value="Znf_SWIM"/>
</dbReference>
<evidence type="ECO:0000259" key="7">
    <source>
        <dbReference type="PROSITE" id="PS50089"/>
    </source>
</evidence>
<dbReference type="InterPro" id="IPR043145">
    <property type="entry name" value="Znf_ZZ_sf"/>
</dbReference>
<keyword evidence="1" id="KW-0479">Metal-binding</keyword>
<dbReference type="InterPro" id="IPR019787">
    <property type="entry name" value="Znf_PHD-finger"/>
</dbReference>
<dbReference type="PROSITE" id="PS50135">
    <property type="entry name" value="ZF_ZZ_2"/>
    <property type="match status" value="1"/>
</dbReference>
<gene>
    <name evidence="10" type="primary">100640780</name>
</gene>
<dbReference type="EnsemblMetazoa" id="Aqu2.1.42172_001">
    <property type="protein sequence ID" value="Aqu2.1.42172_001"/>
    <property type="gene ID" value="Aqu2.1.42172"/>
</dbReference>
<feature type="domain" description="ZZ-type" evidence="8">
    <location>
        <begin position="219"/>
        <end position="274"/>
    </location>
</feature>
<feature type="compositionally biased region" description="Basic and acidic residues" evidence="5">
    <location>
        <begin position="553"/>
        <end position="563"/>
    </location>
</feature>
<dbReference type="OrthoDB" id="8062037at2759"/>
<feature type="domain" description="RING-type" evidence="7">
    <location>
        <begin position="367"/>
        <end position="409"/>
    </location>
</feature>
<keyword evidence="2 4" id="KW-0863">Zinc-finger</keyword>
<dbReference type="Gene3D" id="3.30.40.10">
    <property type="entry name" value="Zinc/RING finger domain, C3HC4 (zinc finger)"/>
    <property type="match status" value="2"/>
</dbReference>
<evidence type="ECO:0000256" key="1">
    <source>
        <dbReference type="ARBA" id="ARBA00022723"/>
    </source>
</evidence>
<dbReference type="InterPro" id="IPR001841">
    <property type="entry name" value="Znf_RING"/>
</dbReference>
<organism evidence="10">
    <name type="scientific">Amphimedon queenslandica</name>
    <name type="common">Sponge</name>
    <dbReference type="NCBI Taxonomy" id="400682"/>
    <lineage>
        <taxon>Eukaryota</taxon>
        <taxon>Metazoa</taxon>
        <taxon>Porifera</taxon>
        <taxon>Demospongiae</taxon>
        <taxon>Heteroscleromorpha</taxon>
        <taxon>Haplosclerida</taxon>
        <taxon>Niphatidae</taxon>
        <taxon>Amphimedon</taxon>
    </lineage>
</organism>
<evidence type="ECO:0000259" key="8">
    <source>
        <dbReference type="PROSITE" id="PS50135"/>
    </source>
</evidence>
<dbReference type="PANTHER" id="PTHR21540:SF3">
    <property type="entry name" value="E3 UBIQUITIN-PROTEIN LIGASE ZSWIM2"/>
    <property type="match status" value="1"/>
</dbReference>
<proteinExistence type="predicted"/>
<dbReference type="Pfam" id="PF13639">
    <property type="entry name" value="zf-RING_2"/>
    <property type="match status" value="1"/>
</dbReference>
<feature type="region of interest" description="Disordered" evidence="5">
    <location>
        <begin position="525"/>
        <end position="594"/>
    </location>
</feature>
<dbReference type="PROSITE" id="PS50966">
    <property type="entry name" value="ZF_SWIM"/>
    <property type="match status" value="1"/>
</dbReference>
<evidence type="ECO:0000256" key="4">
    <source>
        <dbReference type="PROSITE-ProRule" id="PRU00228"/>
    </source>
</evidence>
<evidence type="ECO:0000256" key="2">
    <source>
        <dbReference type="ARBA" id="ARBA00022771"/>
    </source>
</evidence>
<dbReference type="PANTHER" id="PTHR21540">
    <property type="entry name" value="RING FINGER AND SWIM DOMAIN-CONTAINING PROTEIN 2"/>
    <property type="match status" value="1"/>
</dbReference>
<protein>
    <recommendedName>
        <fullName evidence="12">SWIM-type domain-containing protein</fullName>
    </recommendedName>
</protein>
<keyword evidence="3" id="KW-0862">Zinc</keyword>
<dbReference type="SUPFAM" id="SSF57850">
    <property type="entry name" value="RING/U-box"/>
    <property type="match status" value="3"/>
</dbReference>
<dbReference type="AlphaFoldDB" id="A0A1X7VQ13"/>
<evidence type="ECO:0000259" key="9">
    <source>
        <dbReference type="PROSITE" id="PS50966"/>
    </source>
</evidence>
<evidence type="ECO:0000256" key="3">
    <source>
        <dbReference type="ARBA" id="ARBA00022833"/>
    </source>
</evidence>
<feature type="domain" description="SWIM-type" evidence="9">
    <location>
        <begin position="54"/>
        <end position="87"/>
    </location>
</feature>
<keyword evidence="11" id="KW-1185">Reference proteome</keyword>
<reference evidence="11" key="1">
    <citation type="journal article" date="2010" name="Nature">
        <title>The Amphimedon queenslandica genome and the evolution of animal complexity.</title>
        <authorList>
            <person name="Srivastava M."/>
            <person name="Simakov O."/>
            <person name="Chapman J."/>
            <person name="Fahey B."/>
            <person name="Gauthier M.E."/>
            <person name="Mitros T."/>
            <person name="Richards G.S."/>
            <person name="Conaco C."/>
            <person name="Dacre M."/>
            <person name="Hellsten U."/>
            <person name="Larroux C."/>
            <person name="Putnam N.H."/>
            <person name="Stanke M."/>
            <person name="Adamska M."/>
            <person name="Darling A."/>
            <person name="Degnan S.M."/>
            <person name="Oakley T.H."/>
            <person name="Plachetzki D.C."/>
            <person name="Zhai Y."/>
            <person name="Adamski M."/>
            <person name="Calcino A."/>
            <person name="Cummins S.F."/>
            <person name="Goodstein D.M."/>
            <person name="Harris C."/>
            <person name="Jackson D.J."/>
            <person name="Leys S.P."/>
            <person name="Shu S."/>
            <person name="Woodcroft B.J."/>
            <person name="Vervoort M."/>
            <person name="Kosik K.S."/>
            <person name="Manning G."/>
            <person name="Degnan B.M."/>
            <person name="Rokhsar D.S."/>
        </authorList>
    </citation>
    <scope>NUCLEOTIDE SEQUENCE [LARGE SCALE GENOMIC DNA]</scope>
</reference>
<dbReference type="PROSITE" id="PS50016">
    <property type="entry name" value="ZF_PHD_2"/>
    <property type="match status" value="1"/>
</dbReference>
<feature type="compositionally biased region" description="Polar residues" evidence="5">
    <location>
        <begin position="579"/>
        <end position="593"/>
    </location>
</feature>
<dbReference type="PROSITE" id="PS50089">
    <property type="entry name" value="ZF_RING_2"/>
    <property type="match status" value="2"/>
</dbReference>
<dbReference type="SMART" id="SM00184">
    <property type="entry name" value="RING"/>
    <property type="match status" value="2"/>
</dbReference>
<name>A0A1X7VQ13_AMPQE</name>
<dbReference type="eggNOG" id="KOG0800">
    <property type="taxonomic scope" value="Eukaryota"/>
</dbReference>
<dbReference type="STRING" id="400682.A0A1X7VQ13"/>
<dbReference type="SMART" id="SM00291">
    <property type="entry name" value="ZnF_ZZ"/>
    <property type="match status" value="1"/>
</dbReference>